<dbReference type="EMBL" id="CM000144">
    <property type="protein sequence ID" value="EAZ39812.1"/>
    <property type="molecule type" value="Genomic_DNA"/>
</dbReference>
<evidence type="ECO:0000313" key="4">
    <source>
        <dbReference type="EMBL" id="EAZ39812.1"/>
    </source>
</evidence>
<feature type="transmembrane region" description="Helical" evidence="3">
    <location>
        <begin position="12"/>
        <end position="30"/>
    </location>
</feature>
<organism evidence="4">
    <name type="scientific">Oryza sativa subsp. japonica</name>
    <name type="common">Rice</name>
    <dbReference type="NCBI Taxonomy" id="39947"/>
    <lineage>
        <taxon>Eukaryota</taxon>
        <taxon>Viridiplantae</taxon>
        <taxon>Streptophyta</taxon>
        <taxon>Embryophyta</taxon>
        <taxon>Tracheophyta</taxon>
        <taxon>Spermatophyta</taxon>
        <taxon>Magnoliopsida</taxon>
        <taxon>Liliopsida</taxon>
        <taxon>Poales</taxon>
        <taxon>Poaceae</taxon>
        <taxon>BOP clade</taxon>
        <taxon>Oryzoideae</taxon>
        <taxon>Oryzeae</taxon>
        <taxon>Oryzinae</taxon>
        <taxon>Oryza</taxon>
        <taxon>Oryza sativa</taxon>
    </lineage>
</organism>
<keyword evidence="3" id="KW-0472">Membrane</keyword>
<dbReference type="Proteomes" id="UP000007752">
    <property type="component" value="Chromosome 7"/>
</dbReference>
<feature type="region of interest" description="Disordered" evidence="2">
    <location>
        <begin position="317"/>
        <end position="377"/>
    </location>
</feature>
<evidence type="ECO:0000256" key="3">
    <source>
        <dbReference type="SAM" id="Phobius"/>
    </source>
</evidence>
<name>A3BJS3_ORYSJ</name>
<keyword evidence="1" id="KW-0175">Coiled coil</keyword>
<dbReference type="AlphaFoldDB" id="A3BJS3"/>
<protein>
    <submittedName>
        <fullName evidence="4">Uncharacterized protein</fullName>
    </submittedName>
</protein>
<reference evidence="4" key="2">
    <citation type="submission" date="2008-12" db="EMBL/GenBank/DDBJ databases">
        <title>Improved gene annotation of the rice (Oryza sativa) genomes.</title>
        <authorList>
            <person name="Wang J."/>
            <person name="Li R."/>
            <person name="Fan W."/>
            <person name="Huang Q."/>
            <person name="Zhang J."/>
            <person name="Zhou Y."/>
            <person name="Hu Y."/>
            <person name="Zi S."/>
            <person name="Li J."/>
            <person name="Ni P."/>
            <person name="Zheng H."/>
            <person name="Zhang Y."/>
            <person name="Zhao M."/>
            <person name="Hao Q."/>
            <person name="McDermott J."/>
            <person name="Samudrala R."/>
            <person name="Kristiansen K."/>
            <person name="Wong G.K.-S."/>
        </authorList>
    </citation>
    <scope>NUCLEOTIDE SEQUENCE</scope>
</reference>
<feature type="coiled-coil region" evidence="1">
    <location>
        <begin position="68"/>
        <end position="102"/>
    </location>
</feature>
<evidence type="ECO:0000256" key="1">
    <source>
        <dbReference type="SAM" id="Coils"/>
    </source>
</evidence>
<keyword evidence="3" id="KW-0812">Transmembrane</keyword>
<proteinExistence type="predicted"/>
<keyword evidence="3" id="KW-1133">Transmembrane helix</keyword>
<gene>
    <name evidence="4" type="ORF">OsJ_24252</name>
</gene>
<evidence type="ECO:0000256" key="2">
    <source>
        <dbReference type="SAM" id="MobiDB-lite"/>
    </source>
</evidence>
<accession>A3BJS3</accession>
<reference evidence="4" key="1">
    <citation type="journal article" date="2005" name="PLoS Biol.">
        <title>The genomes of Oryza sativa: a history of duplications.</title>
        <authorList>
            <person name="Yu J."/>
            <person name="Wang J."/>
            <person name="Lin W."/>
            <person name="Li S."/>
            <person name="Li H."/>
            <person name="Zhou J."/>
            <person name="Ni P."/>
            <person name="Dong W."/>
            <person name="Hu S."/>
            <person name="Zeng C."/>
            <person name="Zhang J."/>
            <person name="Zhang Y."/>
            <person name="Li R."/>
            <person name="Xu Z."/>
            <person name="Li S."/>
            <person name="Li X."/>
            <person name="Zheng H."/>
            <person name="Cong L."/>
            <person name="Lin L."/>
            <person name="Yin J."/>
            <person name="Geng J."/>
            <person name="Li G."/>
            <person name="Shi J."/>
            <person name="Liu J."/>
            <person name="Lv H."/>
            <person name="Li J."/>
            <person name="Wang J."/>
            <person name="Deng Y."/>
            <person name="Ran L."/>
            <person name="Shi X."/>
            <person name="Wang X."/>
            <person name="Wu Q."/>
            <person name="Li C."/>
            <person name="Ren X."/>
            <person name="Wang J."/>
            <person name="Wang X."/>
            <person name="Li D."/>
            <person name="Liu D."/>
            <person name="Zhang X."/>
            <person name="Ji Z."/>
            <person name="Zhao W."/>
            <person name="Sun Y."/>
            <person name="Zhang Z."/>
            <person name="Bao J."/>
            <person name="Han Y."/>
            <person name="Dong L."/>
            <person name="Ji J."/>
            <person name="Chen P."/>
            <person name="Wu S."/>
            <person name="Liu J."/>
            <person name="Xiao Y."/>
            <person name="Bu D."/>
            <person name="Tan J."/>
            <person name="Yang L."/>
            <person name="Ye C."/>
            <person name="Zhang J."/>
            <person name="Xu J."/>
            <person name="Zhou Y."/>
            <person name="Yu Y."/>
            <person name="Zhang B."/>
            <person name="Zhuang S."/>
            <person name="Wei H."/>
            <person name="Liu B."/>
            <person name="Lei M."/>
            <person name="Yu H."/>
            <person name="Li Y."/>
            <person name="Xu H."/>
            <person name="Wei S."/>
            <person name="He X."/>
            <person name="Fang L."/>
            <person name="Zhang Z."/>
            <person name="Zhang Y."/>
            <person name="Huang X."/>
            <person name="Su Z."/>
            <person name="Tong W."/>
            <person name="Li J."/>
            <person name="Tong Z."/>
            <person name="Li S."/>
            <person name="Ye J."/>
            <person name="Wang L."/>
            <person name="Fang L."/>
            <person name="Lei T."/>
            <person name="Chen C."/>
            <person name="Chen H."/>
            <person name="Xu Z."/>
            <person name="Li H."/>
            <person name="Huang H."/>
            <person name="Zhang F."/>
            <person name="Xu H."/>
            <person name="Li N."/>
            <person name="Zhao C."/>
            <person name="Li S."/>
            <person name="Dong L."/>
            <person name="Huang Y."/>
            <person name="Li L."/>
            <person name="Xi Y."/>
            <person name="Qi Q."/>
            <person name="Li W."/>
            <person name="Zhang B."/>
            <person name="Hu W."/>
            <person name="Zhang Y."/>
            <person name="Tian X."/>
            <person name="Jiao Y."/>
            <person name="Liang X."/>
            <person name="Jin J."/>
            <person name="Gao L."/>
            <person name="Zheng W."/>
            <person name="Hao B."/>
            <person name="Liu S."/>
            <person name="Wang W."/>
            <person name="Yuan L."/>
            <person name="Cao M."/>
            <person name="McDermott J."/>
            <person name="Samudrala R."/>
            <person name="Wang J."/>
            <person name="Wong G.K."/>
            <person name="Yang H."/>
        </authorList>
    </citation>
    <scope>NUCLEOTIDE SEQUENCE [LARGE SCALE GENOMIC DNA]</scope>
</reference>
<sequence>MPVETKDRRSFAFAHLFPLLYSFGIVLGHMDSFTNDQYLLQHLRSQRYFLVTWYGENLAETDFLQYQLVRSESTLAELSEQLEALRERCDSQALRIVELEHALTTRGRSVAPTLATLAASSTTTLRPIPVPASAFAPLWATGSASASLSIGANRHRYGSHFQPTASASLRVAIAVASGSPTLRPVTPAEGAGLSATSGTTMIFATAPAPVSTPTPALPRSGTVLGAAPPLPLPLPLPPAPVFPRVSTVLGVAPPPPLPSPPPSTQHVSPTVPAAEAFTTLGGGTLGSGTRTSAIEVEPMVEEEEDPEERVMELVKQIPPLTQPPPVEHFGGRGRRCSGDPEPSGKRRRGRPHRDSTPVLIGNPNAPTTAYRSRSRSP</sequence>